<protein>
    <recommendedName>
        <fullName evidence="4">Autotransporter domain-containing protein</fullName>
    </recommendedName>
</protein>
<organism evidence="2 3">
    <name type="scientific">Brevifollis gellanilyticus</name>
    <dbReference type="NCBI Taxonomy" id="748831"/>
    <lineage>
        <taxon>Bacteria</taxon>
        <taxon>Pseudomonadati</taxon>
        <taxon>Verrucomicrobiota</taxon>
        <taxon>Verrucomicrobiia</taxon>
        <taxon>Verrucomicrobiales</taxon>
        <taxon>Verrucomicrobiaceae</taxon>
    </lineage>
</organism>
<gene>
    <name evidence="2" type="ORF">BGE01nite_39400</name>
</gene>
<dbReference type="SUPFAM" id="SSF51126">
    <property type="entry name" value="Pectin lyase-like"/>
    <property type="match status" value="1"/>
</dbReference>
<keyword evidence="3" id="KW-1185">Reference proteome</keyword>
<evidence type="ECO:0008006" key="4">
    <source>
        <dbReference type="Google" id="ProtNLM"/>
    </source>
</evidence>
<evidence type="ECO:0000313" key="3">
    <source>
        <dbReference type="Proteomes" id="UP000321577"/>
    </source>
</evidence>
<evidence type="ECO:0000313" key="2">
    <source>
        <dbReference type="EMBL" id="GEP44649.1"/>
    </source>
</evidence>
<proteinExistence type="predicted"/>
<comment type="caution">
    <text evidence="2">The sequence shown here is derived from an EMBL/GenBank/DDBJ whole genome shotgun (WGS) entry which is preliminary data.</text>
</comment>
<keyword evidence="1" id="KW-0732">Signal</keyword>
<dbReference type="NCBIfam" id="TIGR02601">
    <property type="entry name" value="autotrns_rpt"/>
    <property type="match status" value="8"/>
</dbReference>
<dbReference type="Pfam" id="PF12951">
    <property type="entry name" value="PATR"/>
    <property type="match status" value="10"/>
</dbReference>
<dbReference type="Proteomes" id="UP000321577">
    <property type="component" value="Unassembled WGS sequence"/>
</dbReference>
<dbReference type="InterPro" id="IPR011050">
    <property type="entry name" value="Pectin_lyase_fold/virulence"/>
</dbReference>
<accession>A0A512MD44</accession>
<dbReference type="NCBIfam" id="TIGR02595">
    <property type="entry name" value="PEP_CTERM"/>
    <property type="match status" value="1"/>
</dbReference>
<evidence type="ECO:0000256" key="1">
    <source>
        <dbReference type="ARBA" id="ARBA00022729"/>
    </source>
</evidence>
<dbReference type="EMBL" id="BKAG01000033">
    <property type="protein sequence ID" value="GEP44649.1"/>
    <property type="molecule type" value="Genomic_DNA"/>
</dbReference>
<name>A0A512MD44_9BACT</name>
<dbReference type="InterPro" id="IPR013424">
    <property type="entry name" value="Ice-binding_C"/>
</dbReference>
<sequence>MRGATIHWDGSTSGSWNDATNWNTLLTGAGTDVAVTPGDDLVFTTSTGALNFSQTIDTGAALAVNSLLFNASATTAITVAAGTAGSSLTLGAGGLTLDTGTGAHVISAPITLGAAQSWTNNSANLFTVSGNVSAGTNLLTAAGTGSTTITGIVSGSGGITKNDAGTLRLDGVNTFTGVTTLNAGTLMATTSAQALGTGTASLVINGGTLHLANDASTSFSRNTTITADATIVADRLLSSTSSITHTLGTLSLAGVTLTINKGANITSSGNGQVTFGVTTFTGSPTISQNSRGIIQFGNISETGGAQSLSLAAGNGASSLVILNGTGAWTGGTIVNSGTLRANVANSLGASGSLTTVNAGTVDLRNASSAASRNITYAGTGTLALSNDSSTTFAVGTLLQDAGTLTITAQRVNASTTNTTHILNEAFTLNGSLILNTVNSTAPQLMTLRFQGAISDGAGVNNLTKTGGGAAVMEAVSSYDGLTTITQGTLRVGIANALPFGAGKGDLTMNPASGNTATLDLNGFNQTLNGLSSSNVGASDINNAGVAAATLTIGGNDGVGTFLGTIQNTGGALSLAKIGAGTITLSGTGTYTGTTSVNGGMLVVTPGAVATTTGLSVGTTGNGTFSLGADAIGALLTLPNNANLTLGGAANAGTLHFQLGADTASSDRISLGGTGLISVGAGGGYISGTALSGFIAGSYELLSGPNNIVGGANFKLGNLPGGFTYSLDYTTDLKKLSLIATAVAAGTLYWRGDVNTSWNQSVGGNTNWSSTANGLTEAGYTPGKDTTVIFSATNVPSGPITTTLDNNYTIAGLQILNSVTGSFTLAPGFQGSLAIGAGGIDIQAGGPVTTLINMPVALTANQTWSVPDLGSTLEVPGVTGSFGLTKAGSGTLRLSGLSTYTGTTLVSGGSLEPTIANALSPNSTHSISAGATLRLSAAATAIGGLTGAGVVENGNATTGRTLTVGGNNASTTFSGTLQNGNAAALAITKVGTGTLTLSGTSTSLSGTMTVTGGVLDVTGTFDNTTASTSIGSSASGLAVLRASGPSHDTNTLSIGNSGGFGVLAINGADFAVNSSAANAGTTLATSANGYGGLFMSSGAFSTRRLDLGASGTAGTSVVQMSGGTFGWTEYVLTRGSRWELTFSGATAARTDTLNVFAIGEGTNSFGALTLMGGSLDNAGQAIAYGRTSTGNTGTSSTNLNAGTLTTNNFTVNAANFTAAYFNFNGGTLRANVDHATFMPAGMTGVYVNGPFGSFTGGANIDTNGKNITMAANLLAPTGSGVNSIPLTSGGSGYLGAPYVEITGGGGVGASATANVDMNPGSPTFGQVIGITITNPGVGYTSAPTVTFVGGGGTGAVIGTVTTAVNSSGGLTKSGTGTLVLSGANTYTGLTTVNGGTLSATPGAVANSSGLRVGLTGNAAFDLYQDGVGAALNLSANASLILGSASTSGALGFQLGTTRDVINLTGSGVFTINAGGGIINALPLAGFGAGSYDLVTSANPIVGGANLQLGSLPGGFTYSLDYTSNPNVLKLVASVAAAGDLFWQGDLSTSWLTALSGNTNWASNSTGTTEAGFSPGSTNTVNFSATNAGALPINTTLDAAFSIQGLRFLNSGTGQVTIAPGSGGSLTVGNGGVQVQTGAPAATVISAPVILGAAQTWNVADSGSQLSVTGVVSGGPGNSTQAAPGSNVWLTITGGGSVSFGNTGNTFTGDILVDGGTFVVDSLRDWGSVTIASTDSHSVILDNGGLLQVTASLNPGATTTTTYNLVKVNAGGGRADVAAGVTLTLDDVGQLYGSGPFTKSGLGTFVLRNQNTFAGTLDITAGLLQMSGTTAFGLNTAGTTIRSGAALNMAGQTLVDTEPLTVFGTGLAAAPAGVITNTSSTSATFPGPITLGSNSTFGVSSSGSLTLPGVISGAFAVTGNSSGSGAVVLSGNNTFSGGVVVDAGILRGVGVSPAGTTVAPTSDPFGSNTITLNGGTLDIRDNADGTSGTQTLTYDNPVVLNASATVTVNRLSGSGLTKIIRLGHLITAADITFTSTNSNDYQQYYNGSGSNINTMLGNLTINVNAETTTFANAGSTTSSTNVSLTDGAGSYKLTKLGGGSLTLGRTTIDALQLDAGTVNLNSAGNLFPSGVTVNGGTLVVNNSNGVLGAGTSPDVQVNGGIVQLRSATAAQTVGLDYNANATLDLRNNASTTFQVESVVLAPAVDTFTFNVNRTSGTGTGFTETFQGPITTQSAIQFNVTGANGYFAAINASSTLSLGGNIDFNTSTANLAMAGVINDGASSFSVTKSGVATMTLSAANVYDGGTNINDGVLLVANTTGSATGTGVVTVAATAILGGTGIIAPGSGNAVTVNGTLQVGGAAPAAGQTLTIATNAAATTINNLLTFDLFSGEGSGTLNAITTADRLLFTGNSNGASVTLGASSVLGITTSIVGGWASGSSWQLIDWAGLTPSGTFSNLNSTIGNFANLPDLSTQNLAWDVSAIYTTGVVSIVVVIPEPGRAVLLLLGLLALFMRRRRD</sequence>
<reference evidence="2 3" key="1">
    <citation type="submission" date="2019-07" db="EMBL/GenBank/DDBJ databases">
        <title>Whole genome shotgun sequence of Brevifollis gellanilyticus NBRC 108608.</title>
        <authorList>
            <person name="Hosoyama A."/>
            <person name="Uohara A."/>
            <person name="Ohji S."/>
            <person name="Ichikawa N."/>
        </authorList>
    </citation>
    <scope>NUCLEOTIDE SEQUENCE [LARGE SCALE GENOMIC DNA]</scope>
    <source>
        <strain evidence="2 3">NBRC 108608</strain>
    </source>
</reference>
<dbReference type="InterPro" id="IPR013425">
    <property type="entry name" value="Autotrns_rpt"/>
</dbReference>